<dbReference type="InterPro" id="IPR005158">
    <property type="entry name" value="BTAD"/>
</dbReference>
<evidence type="ECO:0000256" key="1">
    <source>
        <dbReference type="SAM" id="MobiDB-lite"/>
    </source>
</evidence>
<comment type="caution">
    <text evidence="3">The sequence shown here is derived from an EMBL/GenBank/DDBJ whole genome shotgun (WGS) entry which is preliminary data.</text>
</comment>
<feature type="region of interest" description="Disordered" evidence="1">
    <location>
        <begin position="261"/>
        <end position="283"/>
    </location>
</feature>
<dbReference type="GO" id="GO:0003677">
    <property type="term" value="F:DNA binding"/>
    <property type="evidence" value="ECO:0007669"/>
    <property type="project" value="InterPro"/>
</dbReference>
<dbReference type="InterPro" id="IPR011990">
    <property type="entry name" value="TPR-like_helical_dom_sf"/>
</dbReference>
<dbReference type="SMART" id="SM01043">
    <property type="entry name" value="BTAD"/>
    <property type="match status" value="1"/>
</dbReference>
<dbReference type="InterPro" id="IPR016032">
    <property type="entry name" value="Sig_transdc_resp-reg_C-effctor"/>
</dbReference>
<dbReference type="Gene3D" id="1.10.10.10">
    <property type="entry name" value="Winged helix-like DNA-binding domain superfamily/Winged helix DNA-binding domain"/>
    <property type="match status" value="1"/>
</dbReference>
<dbReference type="EMBL" id="QWLA01000041">
    <property type="protein sequence ID" value="RIH85508.1"/>
    <property type="molecule type" value="Genomic_DNA"/>
</dbReference>
<evidence type="ECO:0000313" key="3">
    <source>
        <dbReference type="EMBL" id="RIH85508.1"/>
    </source>
</evidence>
<name>A0A399END8_9DEIN</name>
<dbReference type="Proteomes" id="UP000265341">
    <property type="component" value="Unassembled WGS sequence"/>
</dbReference>
<dbReference type="SUPFAM" id="SSF46894">
    <property type="entry name" value="C-terminal effector domain of the bipartite response regulators"/>
    <property type="match status" value="1"/>
</dbReference>
<evidence type="ECO:0000313" key="4">
    <source>
        <dbReference type="Proteomes" id="UP000265341"/>
    </source>
</evidence>
<proteinExistence type="predicted"/>
<dbReference type="OrthoDB" id="27092at2"/>
<organism evidence="3 4">
    <name type="scientific">Calidithermus roseus</name>
    <dbReference type="NCBI Taxonomy" id="1644118"/>
    <lineage>
        <taxon>Bacteria</taxon>
        <taxon>Thermotogati</taxon>
        <taxon>Deinococcota</taxon>
        <taxon>Deinococci</taxon>
        <taxon>Thermales</taxon>
        <taxon>Thermaceae</taxon>
        <taxon>Calidithermus</taxon>
    </lineage>
</organism>
<gene>
    <name evidence="3" type="ORF">Mrose_02182</name>
</gene>
<keyword evidence="4" id="KW-1185">Reference proteome</keyword>
<dbReference type="PANTHER" id="PTHR35807">
    <property type="entry name" value="TRANSCRIPTIONAL REGULATOR REDD-RELATED"/>
    <property type="match status" value="1"/>
</dbReference>
<dbReference type="InterPro" id="IPR036388">
    <property type="entry name" value="WH-like_DNA-bd_sf"/>
</dbReference>
<dbReference type="RefSeq" id="WP_119278225.1">
    <property type="nucleotide sequence ID" value="NZ_QWLA01000041.1"/>
</dbReference>
<dbReference type="AlphaFoldDB" id="A0A399END8"/>
<feature type="domain" description="Bacterial transcriptional activator" evidence="2">
    <location>
        <begin position="101"/>
        <end position="243"/>
    </location>
</feature>
<sequence length="283" mass="32266">MVGTAQLQVRTLGAAEVRRGGCLVQWRADSARTLFFYLLAHPEGRSREHILEVLWQTVPSSSANNRFRVTVHRIRVALGWPGAVLEEHGRYRLAPEVLRASDIYVFYQALEWAERAQAPWARLRCYQQALELYRGEFLPQEEAEWVGETRERLRAAYVQAELAVSRLFCQLRECPAAVAALSRALHTDPYLGEDQHQRLMVCLAAVKGKYAAIEHYRRFLRFLREELGDSPMPETVELAERIKCGHAVGWPADAGFDCPLLREPPPKPSTEAPLVRQIGLERP</sequence>
<accession>A0A399END8</accession>
<protein>
    <submittedName>
        <fullName evidence="3">Bacterial transcriptional activator domain protein</fullName>
    </submittedName>
</protein>
<dbReference type="SUPFAM" id="SSF48452">
    <property type="entry name" value="TPR-like"/>
    <property type="match status" value="1"/>
</dbReference>
<dbReference type="Gene3D" id="1.25.40.10">
    <property type="entry name" value="Tetratricopeptide repeat domain"/>
    <property type="match status" value="1"/>
</dbReference>
<dbReference type="GO" id="GO:0006355">
    <property type="term" value="P:regulation of DNA-templated transcription"/>
    <property type="evidence" value="ECO:0007669"/>
    <property type="project" value="InterPro"/>
</dbReference>
<evidence type="ECO:0000259" key="2">
    <source>
        <dbReference type="SMART" id="SM01043"/>
    </source>
</evidence>
<dbReference type="Pfam" id="PF03704">
    <property type="entry name" value="BTAD"/>
    <property type="match status" value="1"/>
</dbReference>
<reference evidence="3 4" key="1">
    <citation type="submission" date="2018-08" db="EMBL/GenBank/DDBJ databases">
        <title>Meiothermus roseus NBRC 110900 genome sequencing project.</title>
        <authorList>
            <person name="Da Costa M.S."/>
            <person name="Albuquerque L."/>
            <person name="Raposo P."/>
            <person name="Froufe H.J.C."/>
            <person name="Barroso C.S."/>
            <person name="Egas C."/>
        </authorList>
    </citation>
    <scope>NUCLEOTIDE SEQUENCE [LARGE SCALE GENOMIC DNA]</scope>
    <source>
        <strain evidence="3 4">NBRC 110900</strain>
    </source>
</reference>
<dbReference type="InterPro" id="IPR051677">
    <property type="entry name" value="AfsR-DnrI-RedD_regulator"/>
</dbReference>